<proteinExistence type="predicted"/>
<dbReference type="Gramene" id="rna-AYBTSS11_LOCUS14291">
    <property type="protein sequence ID" value="CAJ1950503.1"/>
    <property type="gene ID" value="gene-AYBTSS11_LOCUS14291"/>
</dbReference>
<organism evidence="1 2">
    <name type="scientific">Sphenostylis stenocarpa</name>
    <dbReference type="NCBI Taxonomy" id="92480"/>
    <lineage>
        <taxon>Eukaryota</taxon>
        <taxon>Viridiplantae</taxon>
        <taxon>Streptophyta</taxon>
        <taxon>Embryophyta</taxon>
        <taxon>Tracheophyta</taxon>
        <taxon>Spermatophyta</taxon>
        <taxon>Magnoliopsida</taxon>
        <taxon>eudicotyledons</taxon>
        <taxon>Gunneridae</taxon>
        <taxon>Pentapetalae</taxon>
        <taxon>rosids</taxon>
        <taxon>fabids</taxon>
        <taxon>Fabales</taxon>
        <taxon>Fabaceae</taxon>
        <taxon>Papilionoideae</taxon>
        <taxon>50 kb inversion clade</taxon>
        <taxon>NPAAA clade</taxon>
        <taxon>indigoferoid/millettioid clade</taxon>
        <taxon>Phaseoleae</taxon>
        <taxon>Sphenostylis</taxon>
    </lineage>
</organism>
<name>A0AA86VGA7_9FABA</name>
<feature type="non-terminal residue" evidence="1">
    <location>
        <position position="53"/>
    </location>
</feature>
<reference evidence="1" key="1">
    <citation type="submission" date="2023-10" db="EMBL/GenBank/DDBJ databases">
        <authorList>
            <person name="Domelevo Entfellner J.-B."/>
        </authorList>
    </citation>
    <scope>NUCLEOTIDE SEQUENCE</scope>
</reference>
<dbReference type="AlphaFoldDB" id="A0AA86VGA7"/>
<accession>A0AA86VGA7</accession>
<protein>
    <submittedName>
        <fullName evidence="1">Uncharacterized protein</fullName>
    </submittedName>
</protein>
<dbReference type="Proteomes" id="UP001189624">
    <property type="component" value="Chromosome 4"/>
</dbReference>
<dbReference type="EMBL" id="OY731401">
    <property type="protein sequence ID" value="CAJ1950503.1"/>
    <property type="molecule type" value="Genomic_DNA"/>
</dbReference>
<keyword evidence="2" id="KW-1185">Reference proteome</keyword>
<evidence type="ECO:0000313" key="2">
    <source>
        <dbReference type="Proteomes" id="UP001189624"/>
    </source>
</evidence>
<gene>
    <name evidence="1" type="ORF">AYBTSS11_LOCUS14291</name>
</gene>
<evidence type="ECO:0000313" key="1">
    <source>
        <dbReference type="EMBL" id="CAJ1950503.1"/>
    </source>
</evidence>
<sequence>MKVALASYMMVYASESLAYMVIVQIHFLNREKDLMLIKRGLQLLTVSSTNTIH</sequence>